<evidence type="ECO:0000313" key="5">
    <source>
        <dbReference type="Proteomes" id="UP000446348"/>
    </source>
</evidence>
<keyword evidence="1" id="KW-0812">Transmembrane</keyword>
<dbReference type="SUPFAM" id="SSF49879">
    <property type="entry name" value="SMAD/FHA domain"/>
    <property type="match status" value="1"/>
</dbReference>
<protein>
    <recommendedName>
        <fullName evidence="6">FHA domain-containing protein</fullName>
    </recommendedName>
</protein>
<dbReference type="AlphaFoldDB" id="A0A1Y4MNC8"/>
<dbReference type="Proteomes" id="UP000446348">
    <property type="component" value="Unassembled WGS sequence"/>
</dbReference>
<gene>
    <name evidence="3" type="ORF">B5F11_19360</name>
    <name evidence="2" type="ORF">D3Z39_09865</name>
</gene>
<evidence type="ECO:0000313" key="2">
    <source>
        <dbReference type="EMBL" id="NBI79173.1"/>
    </source>
</evidence>
<dbReference type="EMBL" id="QXWZ01000016">
    <property type="protein sequence ID" value="NBI79173.1"/>
    <property type="molecule type" value="Genomic_DNA"/>
</dbReference>
<organism evidence="3 4">
    <name type="scientific">Anaerotruncus colihominis</name>
    <dbReference type="NCBI Taxonomy" id="169435"/>
    <lineage>
        <taxon>Bacteria</taxon>
        <taxon>Bacillati</taxon>
        <taxon>Bacillota</taxon>
        <taxon>Clostridia</taxon>
        <taxon>Eubacteriales</taxon>
        <taxon>Oscillospiraceae</taxon>
        <taxon>Anaerotruncus</taxon>
    </lineage>
</organism>
<sequence length="171" mass="19124">MLDAVIAAASIMCVILTWIYVEGFYLQIALTVVWTFSAIGIIGREISCWRKRRKKKETATCPQVICLLGENDKTIQSWPLEGQTGLLIGKENPDYTCLIDLTGSSYSDYIDPIHMSLNYTNAGWWAQDLSTRGGSAIWRDGKEIFLVPGHPVLLQCGDLLELSRSVRLAVR</sequence>
<keyword evidence="1" id="KW-1133">Transmembrane helix</keyword>
<dbReference type="InterPro" id="IPR008984">
    <property type="entry name" value="SMAD_FHA_dom_sf"/>
</dbReference>
<evidence type="ECO:0000313" key="3">
    <source>
        <dbReference type="EMBL" id="OUP66450.1"/>
    </source>
</evidence>
<comment type="caution">
    <text evidence="3">The sequence shown here is derived from an EMBL/GenBank/DDBJ whole genome shotgun (WGS) entry which is preliminary data.</text>
</comment>
<evidence type="ECO:0008006" key="6">
    <source>
        <dbReference type="Google" id="ProtNLM"/>
    </source>
</evidence>
<reference evidence="4" key="1">
    <citation type="submission" date="2017-04" db="EMBL/GenBank/DDBJ databases">
        <title>Function of individual gut microbiota members based on whole genome sequencing of pure cultures obtained from chicken caecum.</title>
        <authorList>
            <person name="Medvecky M."/>
            <person name="Cejkova D."/>
            <person name="Polansky O."/>
            <person name="Karasova D."/>
            <person name="Kubasova T."/>
            <person name="Cizek A."/>
            <person name="Rychlik I."/>
        </authorList>
    </citation>
    <scope>NUCLEOTIDE SEQUENCE [LARGE SCALE GENOMIC DNA]</scope>
    <source>
        <strain evidence="4">An175</strain>
    </source>
</reference>
<keyword evidence="1" id="KW-0472">Membrane</keyword>
<accession>A0A1Y4MNC8</accession>
<dbReference type="EMBL" id="NFKP01000041">
    <property type="protein sequence ID" value="OUP66450.1"/>
    <property type="molecule type" value="Genomic_DNA"/>
</dbReference>
<dbReference type="Gene3D" id="2.60.200.20">
    <property type="match status" value="1"/>
</dbReference>
<feature type="transmembrane region" description="Helical" evidence="1">
    <location>
        <begin position="5"/>
        <end position="21"/>
    </location>
</feature>
<evidence type="ECO:0000256" key="1">
    <source>
        <dbReference type="SAM" id="Phobius"/>
    </source>
</evidence>
<evidence type="ECO:0000313" key="4">
    <source>
        <dbReference type="Proteomes" id="UP000196386"/>
    </source>
</evidence>
<reference evidence="3" key="2">
    <citation type="journal article" date="2018" name="BMC Genomics">
        <title>Whole genome sequencing and function prediction of 133 gut anaerobes isolated from chicken caecum in pure cultures.</title>
        <authorList>
            <person name="Medvecky M."/>
            <person name="Cejkova D."/>
            <person name="Polansky O."/>
            <person name="Karasova D."/>
            <person name="Kubasova T."/>
            <person name="Cizek A."/>
            <person name="Rychlik I."/>
        </authorList>
    </citation>
    <scope>NUCLEOTIDE SEQUENCE</scope>
    <source>
        <strain evidence="3">An175</strain>
    </source>
</reference>
<name>A0A1Y4MNC8_9FIRM</name>
<proteinExistence type="predicted"/>
<dbReference type="Proteomes" id="UP000196386">
    <property type="component" value="Unassembled WGS sequence"/>
</dbReference>
<reference evidence="2 5" key="3">
    <citation type="submission" date="2018-08" db="EMBL/GenBank/DDBJ databases">
        <title>Murine metabolic-syndrome-specific gut microbial biobank.</title>
        <authorList>
            <person name="Liu C."/>
        </authorList>
    </citation>
    <scope>NUCLEOTIDE SEQUENCE [LARGE SCALE GENOMIC DNA]</scope>
    <source>
        <strain evidence="2 5">X69</strain>
    </source>
</reference>
<feature type="transmembrane region" description="Helical" evidence="1">
    <location>
        <begin position="27"/>
        <end position="46"/>
    </location>
</feature>